<accession>C3MK18</accession>
<sequence length="78" mass="9284">MFKHQKTFMLLLFKYKLTMKEYIGIKLDPEIKEKFVFLAKQEKLTLTDAIEILIIEALSRGYIDKKRQEALKSSEVMQ</sequence>
<gene>
    <name evidence="1" type="ordered locus">LS215_0162</name>
</gene>
<evidence type="ECO:0000313" key="2">
    <source>
        <dbReference type="Proteomes" id="UP000001747"/>
    </source>
</evidence>
<organism evidence="1 2">
    <name type="scientific">Saccharolobus islandicus (strain L.S.2.15 / Lassen #1)</name>
    <name type="common">Sulfolobus islandicus</name>
    <dbReference type="NCBI Taxonomy" id="429572"/>
    <lineage>
        <taxon>Archaea</taxon>
        <taxon>Thermoproteota</taxon>
        <taxon>Thermoprotei</taxon>
        <taxon>Sulfolobales</taxon>
        <taxon>Sulfolobaceae</taxon>
        <taxon>Saccharolobus</taxon>
    </lineage>
</organism>
<dbReference type="HOGENOM" id="CLU_2613798_0_0_2"/>
<proteinExistence type="predicted"/>
<dbReference type="AlphaFoldDB" id="C3MK18"/>
<reference evidence="1 2" key="1">
    <citation type="journal article" date="2009" name="Proc. Natl. Acad. Sci. U.S.A.">
        <title>Biogeography of the Sulfolobus islandicus pan-genome.</title>
        <authorList>
            <person name="Reno M.L."/>
            <person name="Held N.L."/>
            <person name="Fields C.J."/>
            <person name="Burke P.V."/>
            <person name="Whitaker R.J."/>
        </authorList>
    </citation>
    <scope>NUCLEOTIDE SEQUENCE [LARGE SCALE GENOMIC DNA]</scope>
    <source>
        <strain evidence="2">L.S.2.15 / Lassen #1</strain>
    </source>
</reference>
<evidence type="ECO:0000313" key="1">
    <source>
        <dbReference type="EMBL" id="ACP34316.1"/>
    </source>
</evidence>
<dbReference type="KEGG" id="sis:LS215_0162"/>
<name>C3MK18_SACI2</name>
<dbReference type="Proteomes" id="UP000001747">
    <property type="component" value="Chromosome"/>
</dbReference>
<protein>
    <submittedName>
        <fullName evidence="1">Uncharacterized protein</fullName>
    </submittedName>
</protein>
<dbReference type="EMBL" id="CP001399">
    <property type="protein sequence ID" value="ACP34316.1"/>
    <property type="molecule type" value="Genomic_DNA"/>
</dbReference>